<dbReference type="Gene3D" id="1.20.58.810">
    <property type="entry name" value="Photosystem II Pbs27"/>
    <property type="match status" value="1"/>
</dbReference>
<reference evidence="2 3" key="1">
    <citation type="submission" date="2018-03" db="EMBL/GenBank/DDBJ databases">
        <title>The ancient ancestry and fast evolution of plastids.</title>
        <authorList>
            <person name="Moore K.R."/>
            <person name="Magnabosco C."/>
            <person name="Momper L."/>
            <person name="Gold D.A."/>
            <person name="Bosak T."/>
            <person name="Fournier G.P."/>
        </authorList>
    </citation>
    <scope>NUCLEOTIDE SEQUENCE [LARGE SCALE GENOMIC DNA]</scope>
    <source>
        <strain evidence="2 3">CCALA 016</strain>
    </source>
</reference>
<accession>A0A2T1LY64</accession>
<comment type="similarity">
    <text evidence="1">Belongs to the Psb27 family.</text>
</comment>
<keyword evidence="1" id="KW-0449">Lipoprotein</keyword>
<dbReference type="NCBIfam" id="TIGR03044">
    <property type="entry name" value="PS_II_psb27"/>
    <property type="match status" value="1"/>
</dbReference>
<dbReference type="InterPro" id="IPR038450">
    <property type="entry name" value="PSII_Psb27_sf"/>
</dbReference>
<dbReference type="Pfam" id="PF13326">
    <property type="entry name" value="PSII_Pbs27"/>
    <property type="match status" value="1"/>
</dbReference>
<dbReference type="GO" id="GO:0010207">
    <property type="term" value="P:photosystem II assembly"/>
    <property type="evidence" value="ECO:0007669"/>
    <property type="project" value="UniProtKB-UniRule"/>
</dbReference>
<dbReference type="GO" id="GO:0031977">
    <property type="term" value="C:thylakoid lumen"/>
    <property type="evidence" value="ECO:0007669"/>
    <property type="project" value="UniProtKB-UniRule"/>
</dbReference>
<dbReference type="Proteomes" id="UP000239001">
    <property type="component" value="Unassembled WGS sequence"/>
</dbReference>
<dbReference type="OrthoDB" id="541086at2"/>
<evidence type="ECO:0000313" key="3">
    <source>
        <dbReference type="Proteomes" id="UP000239001"/>
    </source>
</evidence>
<dbReference type="GO" id="GO:0009523">
    <property type="term" value="C:photosystem II"/>
    <property type="evidence" value="ECO:0007669"/>
    <property type="project" value="InterPro"/>
</dbReference>
<dbReference type="GO" id="GO:0010206">
    <property type="term" value="P:photosystem II repair"/>
    <property type="evidence" value="ECO:0007669"/>
    <property type="project" value="UniProtKB-UniRule"/>
</dbReference>
<comment type="caution">
    <text evidence="2">The sequence shown here is derived from an EMBL/GenBank/DDBJ whole genome shotgun (WGS) entry which is preliminary data.</text>
</comment>
<comment type="function">
    <text evidence="1">Plays a role in the repair and/or biogenesis of the calcium-manganese-oxide cluster on the lumenal face of the thylakoid membrane. Its presence in a photosystem II (PSII) preparation prevents binding of some small extrinsic subunits and thus assembly of calcium-manganese-oxide cluster.</text>
</comment>
<protein>
    <recommendedName>
        <fullName evidence="1">Photosystem II lipoprotein Psb27</fullName>
    </recommendedName>
    <alternativeName>
        <fullName evidence="1">Photosystem II 11 kDa protein</fullName>
    </alternativeName>
</protein>
<dbReference type="PANTHER" id="PTHR34041">
    <property type="entry name" value="PHOTOSYSTEM II REPAIR PROTEIN PSB27-H1, CHLOROPLASTIC"/>
    <property type="match status" value="1"/>
</dbReference>
<gene>
    <name evidence="1 2" type="primary">psb27</name>
    <name evidence="2" type="ORF">C7H19_10415</name>
</gene>
<dbReference type="InterPro" id="IPR017488">
    <property type="entry name" value="PSII_Psb27_cyano_bac"/>
</dbReference>
<evidence type="ECO:0000313" key="2">
    <source>
        <dbReference type="EMBL" id="PSF37338.1"/>
    </source>
</evidence>
<comment type="subunit">
    <text evidence="1">Monomer. Forms a complex with a monomeric, partially assembled PSII. This is probably the complex in which D1 is assembled and/or replaced.</text>
</comment>
<name>A0A2T1LY64_9CHRO</name>
<keyword evidence="1" id="KW-0793">Thylakoid</keyword>
<keyword evidence="3" id="KW-1185">Reference proteome</keyword>
<keyword evidence="1" id="KW-0564">Palmitate</keyword>
<sequence length="133" mass="14603">MNIKSYISRLLALVLVVVIGLVGCSSPSGLSGNYGQDTLKVIETLTTAINLPDDSPDKTDIQSLARQQINDYISRYRKDTKSGGLRSFTTMQTAVNALAGYYTAYGSRPIPEKLKARLKQEFNVVELSLKKEA</sequence>
<dbReference type="InterPro" id="IPR025585">
    <property type="entry name" value="PSII_Psb27"/>
</dbReference>
<keyword evidence="1" id="KW-0472">Membrane</keyword>
<proteinExistence type="inferred from homology"/>
<dbReference type="HAMAP" id="MF_01481">
    <property type="entry name" value="PSII_Psb27"/>
    <property type="match status" value="1"/>
</dbReference>
<dbReference type="PANTHER" id="PTHR34041:SF1">
    <property type="entry name" value="PHOTOSYSTEM II REPAIR PROTEIN PSB27-H1, CHLOROPLASTIC"/>
    <property type="match status" value="1"/>
</dbReference>
<dbReference type="AlphaFoldDB" id="A0A2T1LY64"/>
<reference evidence="2 3" key="2">
    <citation type="submission" date="2018-03" db="EMBL/GenBank/DDBJ databases">
        <authorList>
            <person name="Keele B.F."/>
        </authorList>
    </citation>
    <scope>NUCLEOTIDE SEQUENCE [LARGE SCALE GENOMIC DNA]</scope>
    <source>
        <strain evidence="2 3">CCALA 016</strain>
    </source>
</reference>
<dbReference type="RefSeq" id="WP_106456820.1">
    <property type="nucleotide sequence ID" value="NZ_PXOH01000009.1"/>
</dbReference>
<dbReference type="EMBL" id="PXOH01000009">
    <property type="protein sequence ID" value="PSF37338.1"/>
    <property type="molecule type" value="Genomic_DNA"/>
</dbReference>
<organism evidence="2 3">
    <name type="scientific">Aphanothece hegewaldii CCALA 016</name>
    <dbReference type="NCBI Taxonomy" id="2107694"/>
    <lineage>
        <taxon>Bacteria</taxon>
        <taxon>Bacillati</taxon>
        <taxon>Cyanobacteriota</taxon>
        <taxon>Cyanophyceae</taxon>
        <taxon>Oscillatoriophycideae</taxon>
        <taxon>Chroococcales</taxon>
        <taxon>Aphanothecaceae</taxon>
        <taxon>Aphanothece</taxon>
    </lineage>
</organism>
<comment type="subcellular location">
    <subcellularLocation>
        <location evidence="1">Cellular thylakoid membrane</location>
        <topology evidence="1">Lipid-anchor</topology>
        <orientation evidence="1">Lumenal side</orientation>
    </subcellularLocation>
    <text evidence="1">Associated with PSII on the lumenal side of the thylakoid membrane.</text>
</comment>
<dbReference type="GO" id="GO:0031676">
    <property type="term" value="C:plasma membrane-derived thylakoid membrane"/>
    <property type="evidence" value="ECO:0007669"/>
    <property type="project" value="UniProtKB-SubCell"/>
</dbReference>
<evidence type="ECO:0000256" key="1">
    <source>
        <dbReference type="HAMAP-Rule" id="MF_01481"/>
    </source>
</evidence>
<keyword evidence="1" id="KW-0732">Signal</keyword>
<dbReference type="PROSITE" id="PS51257">
    <property type="entry name" value="PROKAR_LIPOPROTEIN"/>
    <property type="match status" value="1"/>
</dbReference>